<evidence type="ECO:0000256" key="1">
    <source>
        <dbReference type="ARBA" id="ARBA00009199"/>
    </source>
</evidence>
<dbReference type="Gene3D" id="3.90.1300.10">
    <property type="entry name" value="Amidase signature (AS) domain"/>
    <property type="match status" value="1"/>
</dbReference>
<sequence length="251" mass="28871">MKDLDLNAGFVAWVGTKVEGDALILKILWQAGCVFNFRGSIRSPAANNGLFGLRPTSCRIPRMSYFAPQLGSGYIDGVLGLLSISLNGIKIFMKTIIAAKPWVMDPSLVPLPWRDEQSYLEENDCKRLKVAILWSDAVVKPHPPIMRILKKVVRKLRKVGGVEVVEWKPYKHDFAWELTVNLPISLFSKQIYQKALLTNKKHRNIAEIQTIRLRIDKYRYEYAQRKSPKVRTCCVFTLTIRSVEFNRHWRG</sequence>
<dbReference type="Proteomes" id="UP001276659">
    <property type="component" value="Unassembled WGS sequence"/>
</dbReference>
<dbReference type="InterPro" id="IPR023631">
    <property type="entry name" value="Amidase_dom"/>
</dbReference>
<organism evidence="4 5">
    <name type="scientific">Lepraria neglecta</name>
    <dbReference type="NCBI Taxonomy" id="209136"/>
    <lineage>
        <taxon>Eukaryota</taxon>
        <taxon>Fungi</taxon>
        <taxon>Dikarya</taxon>
        <taxon>Ascomycota</taxon>
        <taxon>Pezizomycotina</taxon>
        <taxon>Lecanoromycetes</taxon>
        <taxon>OSLEUM clade</taxon>
        <taxon>Lecanoromycetidae</taxon>
        <taxon>Lecanorales</taxon>
        <taxon>Lecanorineae</taxon>
        <taxon>Stereocaulaceae</taxon>
        <taxon>Lepraria</taxon>
    </lineage>
</organism>
<gene>
    <name evidence="4" type="ORF">OEA41_007851</name>
</gene>
<protein>
    <recommendedName>
        <fullName evidence="3">Amidase domain-containing protein</fullName>
    </recommendedName>
</protein>
<comment type="similarity">
    <text evidence="1">Belongs to the amidase family.</text>
</comment>
<evidence type="ECO:0000313" key="4">
    <source>
        <dbReference type="EMBL" id="KAK3176528.1"/>
    </source>
</evidence>
<feature type="domain" description="Amidase" evidence="3">
    <location>
        <begin position="39"/>
        <end position="207"/>
    </location>
</feature>
<reference evidence="4" key="1">
    <citation type="submission" date="2022-11" db="EMBL/GenBank/DDBJ databases">
        <title>Chromosomal genome sequence assembly and mating type (MAT) locus characterization of the leprose asexual lichenized fungus Lepraria neglecta (Nyl.) Erichsen.</title>
        <authorList>
            <person name="Allen J.L."/>
            <person name="Pfeffer B."/>
        </authorList>
    </citation>
    <scope>NUCLEOTIDE SEQUENCE</scope>
    <source>
        <strain evidence="4">Allen 5258</strain>
    </source>
</reference>
<dbReference type="PANTHER" id="PTHR46072">
    <property type="entry name" value="AMIDASE-RELATED-RELATED"/>
    <property type="match status" value="1"/>
</dbReference>
<dbReference type="PANTHER" id="PTHR46072:SF4">
    <property type="entry name" value="AMIDASE C550.07-RELATED"/>
    <property type="match status" value="1"/>
</dbReference>
<dbReference type="Pfam" id="PF01425">
    <property type="entry name" value="Amidase"/>
    <property type="match status" value="1"/>
</dbReference>
<dbReference type="InterPro" id="IPR036928">
    <property type="entry name" value="AS_sf"/>
</dbReference>
<name>A0AAD9ZEN8_9LECA</name>
<keyword evidence="5" id="KW-1185">Reference proteome</keyword>
<dbReference type="GO" id="GO:0016787">
    <property type="term" value="F:hydrolase activity"/>
    <property type="evidence" value="ECO:0007669"/>
    <property type="project" value="UniProtKB-KW"/>
</dbReference>
<proteinExistence type="inferred from homology"/>
<dbReference type="AlphaFoldDB" id="A0AAD9ZEN8"/>
<evidence type="ECO:0000256" key="2">
    <source>
        <dbReference type="ARBA" id="ARBA00022801"/>
    </source>
</evidence>
<comment type="caution">
    <text evidence="4">The sequence shown here is derived from an EMBL/GenBank/DDBJ whole genome shotgun (WGS) entry which is preliminary data.</text>
</comment>
<dbReference type="EMBL" id="JASNWA010000004">
    <property type="protein sequence ID" value="KAK3176528.1"/>
    <property type="molecule type" value="Genomic_DNA"/>
</dbReference>
<dbReference type="SUPFAM" id="SSF75304">
    <property type="entry name" value="Amidase signature (AS) enzymes"/>
    <property type="match status" value="1"/>
</dbReference>
<evidence type="ECO:0000313" key="5">
    <source>
        <dbReference type="Proteomes" id="UP001276659"/>
    </source>
</evidence>
<keyword evidence="2" id="KW-0378">Hydrolase</keyword>
<accession>A0AAD9ZEN8</accession>
<evidence type="ECO:0000259" key="3">
    <source>
        <dbReference type="Pfam" id="PF01425"/>
    </source>
</evidence>